<dbReference type="Proteomes" id="UP000037460">
    <property type="component" value="Unassembled WGS sequence"/>
</dbReference>
<keyword evidence="15" id="KW-1185">Reference proteome</keyword>
<dbReference type="PANTHER" id="PTHR11689">
    <property type="entry name" value="CHLORIDE CHANNEL PROTEIN CLC FAMILY MEMBER"/>
    <property type="match status" value="1"/>
</dbReference>
<keyword evidence="8 11" id="KW-0472">Membrane</keyword>
<feature type="transmembrane region" description="Helical" evidence="11">
    <location>
        <begin position="737"/>
        <end position="755"/>
    </location>
</feature>
<dbReference type="InterPro" id="IPR000644">
    <property type="entry name" value="CBS_dom"/>
</dbReference>
<dbReference type="Gene3D" id="1.10.3080.10">
    <property type="entry name" value="Clc chloride channel"/>
    <property type="match status" value="1"/>
</dbReference>
<evidence type="ECO:0000256" key="2">
    <source>
        <dbReference type="ARBA" id="ARBA00022448"/>
    </source>
</evidence>
<evidence type="ECO:0000259" key="13">
    <source>
        <dbReference type="PROSITE" id="PS51371"/>
    </source>
</evidence>
<feature type="transmembrane region" description="Helical" evidence="11">
    <location>
        <begin position="320"/>
        <end position="348"/>
    </location>
</feature>
<proteinExistence type="inferred from homology"/>
<dbReference type="InterPro" id="IPR014743">
    <property type="entry name" value="Cl-channel_core"/>
</dbReference>
<accession>A0A0M0JM77</accession>
<dbReference type="SUPFAM" id="SSF81340">
    <property type="entry name" value="Clc chloride channel"/>
    <property type="match status" value="1"/>
</dbReference>
<comment type="caution">
    <text evidence="14">The sequence shown here is derived from an EMBL/GenBank/DDBJ whole genome shotgun (WGS) entry which is preliminary data.</text>
</comment>
<comment type="similarity">
    <text evidence="11">Belongs to the chloride channel (TC 2.A.49) family.</text>
</comment>
<dbReference type="InterPro" id="IPR046342">
    <property type="entry name" value="CBS_dom_sf"/>
</dbReference>
<name>A0A0M0JM77_9EUKA</name>
<evidence type="ECO:0000313" key="15">
    <source>
        <dbReference type="Proteomes" id="UP000037460"/>
    </source>
</evidence>
<evidence type="ECO:0000256" key="4">
    <source>
        <dbReference type="ARBA" id="ARBA00022737"/>
    </source>
</evidence>
<dbReference type="InterPro" id="IPR051280">
    <property type="entry name" value="Cl-channel/antiporter"/>
</dbReference>
<reference evidence="15" key="1">
    <citation type="journal article" date="2015" name="PLoS Genet.">
        <title>Genome Sequence and Transcriptome Analyses of Chrysochromulina tobin: Metabolic Tools for Enhanced Algal Fitness in the Prominent Order Prymnesiales (Haptophyceae).</title>
        <authorList>
            <person name="Hovde B.T."/>
            <person name="Deodato C.R."/>
            <person name="Hunsperger H.M."/>
            <person name="Ryken S.A."/>
            <person name="Yost W."/>
            <person name="Jha R.K."/>
            <person name="Patterson J."/>
            <person name="Monnat R.J. Jr."/>
            <person name="Barlow S.B."/>
            <person name="Starkenburg S.R."/>
            <person name="Cattolico R.A."/>
        </authorList>
    </citation>
    <scope>NUCLEOTIDE SEQUENCE</scope>
    <source>
        <strain evidence="15">CCMP291</strain>
    </source>
</reference>
<keyword evidence="2 11" id="KW-0813">Transport</keyword>
<protein>
    <recommendedName>
        <fullName evidence="11">Chloride channel protein</fullName>
    </recommendedName>
</protein>
<feature type="transmembrane region" description="Helical" evidence="11">
    <location>
        <begin position="795"/>
        <end position="818"/>
    </location>
</feature>
<feature type="transmembrane region" description="Helical" evidence="11">
    <location>
        <begin position="624"/>
        <end position="650"/>
    </location>
</feature>
<evidence type="ECO:0000256" key="1">
    <source>
        <dbReference type="ARBA" id="ARBA00004141"/>
    </source>
</evidence>
<keyword evidence="7 10" id="KW-0129">CBS domain</keyword>
<dbReference type="AlphaFoldDB" id="A0A0M0JM77"/>
<feature type="transmembrane region" description="Helical" evidence="11">
    <location>
        <begin position="415"/>
        <end position="439"/>
    </location>
</feature>
<dbReference type="GO" id="GO:0005254">
    <property type="term" value="F:chloride channel activity"/>
    <property type="evidence" value="ECO:0007669"/>
    <property type="project" value="UniProtKB-UniRule"/>
</dbReference>
<evidence type="ECO:0000256" key="11">
    <source>
        <dbReference type="RuleBase" id="RU361221"/>
    </source>
</evidence>
<comment type="subcellular location">
    <subcellularLocation>
        <location evidence="1 11">Membrane</location>
        <topology evidence="1 11">Multi-pass membrane protein</topology>
    </subcellularLocation>
</comment>
<keyword evidence="9 11" id="KW-0868">Chloride</keyword>
<keyword evidence="5 11" id="KW-1133">Transmembrane helix</keyword>
<dbReference type="InterPro" id="IPR001807">
    <property type="entry name" value="ClC"/>
</dbReference>
<feature type="transmembrane region" description="Helical" evidence="11">
    <location>
        <begin position="578"/>
        <end position="603"/>
    </location>
</feature>
<keyword evidence="6 11" id="KW-0406">Ion transport</keyword>
<feature type="transmembrane region" description="Helical" evidence="11">
    <location>
        <begin position="481"/>
        <end position="504"/>
    </location>
</feature>
<evidence type="ECO:0000256" key="6">
    <source>
        <dbReference type="ARBA" id="ARBA00023065"/>
    </source>
</evidence>
<dbReference type="Pfam" id="PF09335">
    <property type="entry name" value="VTT_dom"/>
    <property type="match status" value="1"/>
</dbReference>
<feature type="compositionally biased region" description="Basic and acidic residues" evidence="12">
    <location>
        <begin position="1112"/>
        <end position="1124"/>
    </location>
</feature>
<feature type="transmembrane region" description="Helical" evidence="11">
    <location>
        <begin position="516"/>
        <end position="535"/>
    </location>
</feature>
<dbReference type="SUPFAM" id="SSF54631">
    <property type="entry name" value="CBS-domain pair"/>
    <property type="match status" value="1"/>
</dbReference>
<dbReference type="Pfam" id="PF00571">
    <property type="entry name" value="CBS"/>
    <property type="match status" value="2"/>
</dbReference>
<evidence type="ECO:0000256" key="8">
    <source>
        <dbReference type="ARBA" id="ARBA00023136"/>
    </source>
</evidence>
<dbReference type="PANTHER" id="PTHR11689:SF136">
    <property type="entry name" value="H(+)_CL(-) EXCHANGE TRANSPORTER 7"/>
    <property type="match status" value="1"/>
</dbReference>
<evidence type="ECO:0000256" key="12">
    <source>
        <dbReference type="SAM" id="MobiDB-lite"/>
    </source>
</evidence>
<dbReference type="GO" id="GO:0016020">
    <property type="term" value="C:membrane"/>
    <property type="evidence" value="ECO:0007669"/>
    <property type="project" value="UniProtKB-SubCell"/>
</dbReference>
<dbReference type="Pfam" id="PF00654">
    <property type="entry name" value="Voltage_CLC"/>
    <property type="match status" value="1"/>
</dbReference>
<keyword evidence="4" id="KW-0677">Repeat</keyword>
<feature type="region of interest" description="Disordered" evidence="12">
    <location>
        <begin position="1077"/>
        <end position="1125"/>
    </location>
</feature>
<dbReference type="PRINTS" id="PR00762">
    <property type="entry name" value="CLCHANNEL"/>
</dbReference>
<evidence type="ECO:0000313" key="14">
    <source>
        <dbReference type="EMBL" id="KOO27684.1"/>
    </source>
</evidence>
<organism evidence="14 15">
    <name type="scientific">Chrysochromulina tobinii</name>
    <dbReference type="NCBI Taxonomy" id="1460289"/>
    <lineage>
        <taxon>Eukaryota</taxon>
        <taxon>Haptista</taxon>
        <taxon>Haptophyta</taxon>
        <taxon>Prymnesiophyceae</taxon>
        <taxon>Prymnesiales</taxon>
        <taxon>Chrysochromulinaceae</taxon>
        <taxon>Chrysochromulina</taxon>
    </lineage>
</organism>
<evidence type="ECO:0000256" key="7">
    <source>
        <dbReference type="ARBA" id="ARBA00023122"/>
    </source>
</evidence>
<feature type="transmembrane region" description="Helical" evidence="11">
    <location>
        <begin position="204"/>
        <end position="228"/>
    </location>
</feature>
<dbReference type="InterPro" id="IPR032816">
    <property type="entry name" value="VTT_dom"/>
</dbReference>
<feature type="domain" description="CBS" evidence="13">
    <location>
        <begin position="879"/>
        <end position="944"/>
    </location>
</feature>
<gene>
    <name evidence="14" type="ORF">Ctob_014595</name>
</gene>
<evidence type="ECO:0000256" key="3">
    <source>
        <dbReference type="ARBA" id="ARBA00022692"/>
    </source>
</evidence>
<dbReference type="OrthoDB" id="428525at2759"/>
<feature type="transmembrane region" description="Helical" evidence="11">
    <location>
        <begin position="368"/>
        <end position="394"/>
    </location>
</feature>
<dbReference type="Gene3D" id="3.10.580.10">
    <property type="entry name" value="CBS-domain"/>
    <property type="match status" value="1"/>
</dbReference>
<feature type="domain" description="CBS" evidence="13">
    <location>
        <begin position="1002"/>
        <end position="1058"/>
    </location>
</feature>
<evidence type="ECO:0000256" key="5">
    <source>
        <dbReference type="ARBA" id="ARBA00022989"/>
    </source>
</evidence>
<sequence>MPTGKTFLSLVLVAAIITTAFVAYKSIDLPALASTAQECKEQYPMTVMLATIGFATVWSLLLPTTPIELLMGYLFGIAQGWAINYFCKFLSSTISYVLGRTVLRAWLHGLWLSSAKHELLSAFEAEVSERPFSTAFLMRVAYVPISIKNYGMALIGVPTAAFYAAFFSVEFFESYLLIALGAGAKDLHDLLSGQALPGEQKQAWVQLGLLGLEVAMLVVLLVHLGDLANKAVERERRKAIMRRTAVLTQGALRLQSLGLAASAGSRALPRKVTHEYSNEALALAASGYESLNFEEDSMTHRAVRASTTVKEKVTSERVMLLIIFALGLGMAAIREIIIVCEALLLHAMNEISNWAMWRRVDGANGEQPSLALGYLAFVISRLVLVTLAALIVMWEPLSQHSGMPRIKSHLNGADITGYLTLRTLLSKMVAIIFVVSTSLPCGKDGPMVHIGACLATLLSQHDYWFMKHFPELKQPHALRTWVSMGAAAGMCAAFNAPMGGILYCFEDVSTHWNRTLSWRAFLCAMTVVVAARVFMELPRELCGDSQSFQCKAVKMHTFVYGLDFLADNDYLAVSDGGLFWYMILSVLGGLIGALYTATARMINTRRARFVYRHNSAMWPCKQRGFGLVGVVSLAEVLLLSFIAFSCYFLLPLVPQLYGGQGCTTIDSGLSFTTASSSVNDSSWRERSYDPNYGPKYVRYNCPEGQYNLLASLLQSGQEGILKHLYQRAEGSGYPADALLLALVCYFIIAVCIFGVRLPLDAFVPAMIIGALGGRLAGEMLHTHGQLIDGDERGTFALMGSAAVLAGVLRMPLTLSVILVEITQDVRAMPLVMMSLSIASAVADRFVVPIDDTMIQLQGLPYLHEEPPRILDDLVARDVMSPRVVTLPILCSVREALRVLHATSHNGYPVVRANHSMADRRDPTVCGLILRRQLMVLLHDRAWDLQPVDRGGTGRAVGNTSLRGELQRRYVASHVTWQELRDKPFDIRDESDLDCTIDLSAFMDPCPALVFGIEPLLKVYKSFNNMGHRHIVVVDRFLSAIGIVTRKDIIPELVERRLEANAAMWQMRQQELLRRREGYDGSPAPSMEVEGSQCSRHSESRWKNAAKKGTPKKVTEQSQSREMRSRTSRITLGALSMRSRGAYLRLTYATVIETSNTLVGAHELIAEIMRSSMKNNPAHRVSGMLFYDPRMHSTIQARRLVG</sequence>
<evidence type="ECO:0000256" key="9">
    <source>
        <dbReference type="ARBA" id="ARBA00023214"/>
    </source>
</evidence>
<dbReference type="EMBL" id="JWZX01002684">
    <property type="protein sequence ID" value="KOO27684.1"/>
    <property type="molecule type" value="Genomic_DNA"/>
</dbReference>
<evidence type="ECO:0000256" key="10">
    <source>
        <dbReference type="PROSITE-ProRule" id="PRU00703"/>
    </source>
</evidence>
<dbReference type="PROSITE" id="PS51371">
    <property type="entry name" value="CBS"/>
    <property type="match status" value="2"/>
</dbReference>
<keyword evidence="3 11" id="KW-0812">Transmembrane</keyword>
<feature type="transmembrane region" description="Helical" evidence="11">
    <location>
        <begin position="6"/>
        <end position="24"/>
    </location>
</feature>